<proteinExistence type="inferred from homology"/>
<dbReference type="Proteomes" id="UP000800235">
    <property type="component" value="Unassembled WGS sequence"/>
</dbReference>
<dbReference type="Pfam" id="PF08609">
    <property type="entry name" value="Fes1"/>
    <property type="match status" value="1"/>
</dbReference>
<evidence type="ECO:0000313" key="8">
    <source>
        <dbReference type="EMBL" id="KAF2432152.1"/>
    </source>
</evidence>
<sequence>MNPNLSSLLKWSIENTDASQADPTAPKSTTQLNQEMLAALMGGPSDADRMNDAMSAILSPEVDLENKMIAFDNFEQLVENIDNANNLEVLKLWMPLVGLLGSEEADLRMMAAWCVGTAVQNNVKAQERLHALGAIPTLVKMAVEDSDATARKKAIYALSSAVRNYQPSIDVAVDSLEGEHKVEPPVDAENMEAIDEIIRKMREASAKKA</sequence>
<evidence type="ECO:0000256" key="3">
    <source>
        <dbReference type="ARBA" id="ARBA00022490"/>
    </source>
</evidence>
<dbReference type="PANTHER" id="PTHR19316">
    <property type="entry name" value="PROTEIN FOLDING REGULATOR"/>
    <property type="match status" value="1"/>
</dbReference>
<evidence type="ECO:0000256" key="2">
    <source>
        <dbReference type="ARBA" id="ARBA00011045"/>
    </source>
</evidence>
<reference evidence="8" key="1">
    <citation type="journal article" date="2020" name="Stud. Mycol.">
        <title>101 Dothideomycetes genomes: a test case for predicting lifestyles and emergence of pathogens.</title>
        <authorList>
            <person name="Haridas S."/>
            <person name="Albert R."/>
            <person name="Binder M."/>
            <person name="Bloem J."/>
            <person name="Labutti K."/>
            <person name="Salamov A."/>
            <person name="Andreopoulos B."/>
            <person name="Baker S."/>
            <person name="Barry K."/>
            <person name="Bills G."/>
            <person name="Bluhm B."/>
            <person name="Cannon C."/>
            <person name="Castanera R."/>
            <person name="Culley D."/>
            <person name="Daum C."/>
            <person name="Ezra D."/>
            <person name="Gonzalez J."/>
            <person name="Henrissat B."/>
            <person name="Kuo A."/>
            <person name="Liang C."/>
            <person name="Lipzen A."/>
            <person name="Lutzoni F."/>
            <person name="Magnuson J."/>
            <person name="Mondo S."/>
            <person name="Nolan M."/>
            <person name="Ohm R."/>
            <person name="Pangilinan J."/>
            <person name="Park H.-J."/>
            <person name="Ramirez L."/>
            <person name="Alfaro M."/>
            <person name="Sun H."/>
            <person name="Tritt A."/>
            <person name="Yoshinaga Y."/>
            <person name="Zwiers L.-H."/>
            <person name="Turgeon B."/>
            <person name="Goodwin S."/>
            <person name="Spatafora J."/>
            <person name="Crous P."/>
            <person name="Grigoriev I."/>
        </authorList>
    </citation>
    <scope>NUCLEOTIDE SEQUENCE</scope>
    <source>
        <strain evidence="8">CBS 130266</strain>
    </source>
</reference>
<comment type="function">
    <text evidence="6">Functions as a nucleotide exchange factor (NEF) for Hsp70 chaperones which accelerates the release of ADP. Required for fully efficient Hsp70-mediated folding of proteins.</text>
</comment>
<dbReference type="GO" id="GO:0000774">
    <property type="term" value="F:adenyl-nucleotide exchange factor activity"/>
    <property type="evidence" value="ECO:0007669"/>
    <property type="project" value="TreeGrafter"/>
</dbReference>
<dbReference type="PANTHER" id="PTHR19316:SF18">
    <property type="entry name" value="HSP70-BINDING PROTEIN 1"/>
    <property type="match status" value="1"/>
</dbReference>
<dbReference type="InterPro" id="IPR013918">
    <property type="entry name" value="Nucleotide_exch_fac_Fes1"/>
</dbReference>
<dbReference type="InterPro" id="IPR050693">
    <property type="entry name" value="Hsp70_NEF-Inhibitors"/>
</dbReference>
<name>A0A9P4NV21_9PEZI</name>
<keyword evidence="3" id="KW-0963">Cytoplasm</keyword>
<dbReference type="SUPFAM" id="SSF48371">
    <property type="entry name" value="ARM repeat"/>
    <property type="match status" value="1"/>
</dbReference>
<organism evidence="8 9">
    <name type="scientific">Tothia fuscella</name>
    <dbReference type="NCBI Taxonomy" id="1048955"/>
    <lineage>
        <taxon>Eukaryota</taxon>
        <taxon>Fungi</taxon>
        <taxon>Dikarya</taxon>
        <taxon>Ascomycota</taxon>
        <taxon>Pezizomycotina</taxon>
        <taxon>Dothideomycetes</taxon>
        <taxon>Pleosporomycetidae</taxon>
        <taxon>Venturiales</taxon>
        <taxon>Cylindrosympodiaceae</taxon>
        <taxon>Tothia</taxon>
    </lineage>
</organism>
<keyword evidence="5" id="KW-0810">Translation regulation</keyword>
<dbReference type="Pfam" id="PF13513">
    <property type="entry name" value="HEAT_EZ"/>
    <property type="match status" value="1"/>
</dbReference>
<gene>
    <name evidence="8" type="ORF">EJ08DRAFT_136086</name>
</gene>
<dbReference type="GO" id="GO:0005783">
    <property type="term" value="C:endoplasmic reticulum"/>
    <property type="evidence" value="ECO:0007669"/>
    <property type="project" value="TreeGrafter"/>
</dbReference>
<dbReference type="OrthoDB" id="10250458at2759"/>
<dbReference type="GO" id="GO:0006417">
    <property type="term" value="P:regulation of translation"/>
    <property type="evidence" value="ECO:0007669"/>
    <property type="project" value="UniProtKB-KW"/>
</dbReference>
<dbReference type="AlphaFoldDB" id="A0A9P4NV21"/>
<evidence type="ECO:0000256" key="4">
    <source>
        <dbReference type="ARBA" id="ARBA00022737"/>
    </source>
</evidence>
<evidence type="ECO:0000313" key="9">
    <source>
        <dbReference type="Proteomes" id="UP000800235"/>
    </source>
</evidence>
<protein>
    <submittedName>
        <fullName evidence="8">Hsp70 nucleotide exchange factor FES1</fullName>
    </submittedName>
</protein>
<evidence type="ECO:0000256" key="5">
    <source>
        <dbReference type="ARBA" id="ARBA00022845"/>
    </source>
</evidence>
<comment type="subcellular location">
    <subcellularLocation>
        <location evidence="1">Cytoplasm</location>
    </subcellularLocation>
</comment>
<accession>A0A9P4NV21</accession>
<keyword evidence="9" id="KW-1185">Reference proteome</keyword>
<dbReference type="InterPro" id="IPR016024">
    <property type="entry name" value="ARM-type_fold"/>
</dbReference>
<comment type="similarity">
    <text evidence="2">Belongs to the FES1 family.</text>
</comment>
<dbReference type="FunFam" id="1.25.10.10:FF:000434">
    <property type="entry name" value="Hsp70 nucleotide exchange factor fes1"/>
    <property type="match status" value="1"/>
</dbReference>
<evidence type="ECO:0000256" key="6">
    <source>
        <dbReference type="ARBA" id="ARBA00024912"/>
    </source>
</evidence>
<dbReference type="InterPro" id="IPR011989">
    <property type="entry name" value="ARM-like"/>
</dbReference>
<feature type="domain" description="Nucleotide exchange factor Fes1" evidence="7">
    <location>
        <begin position="5"/>
        <end position="87"/>
    </location>
</feature>
<evidence type="ECO:0000259" key="7">
    <source>
        <dbReference type="Pfam" id="PF08609"/>
    </source>
</evidence>
<comment type="caution">
    <text evidence="8">The sequence shown here is derived from an EMBL/GenBank/DDBJ whole genome shotgun (WGS) entry which is preliminary data.</text>
</comment>
<keyword evidence="4" id="KW-0677">Repeat</keyword>
<evidence type="ECO:0000256" key="1">
    <source>
        <dbReference type="ARBA" id="ARBA00004496"/>
    </source>
</evidence>
<dbReference type="Gene3D" id="1.25.10.10">
    <property type="entry name" value="Leucine-rich Repeat Variant"/>
    <property type="match status" value="1"/>
</dbReference>
<dbReference type="EMBL" id="MU007027">
    <property type="protein sequence ID" value="KAF2432152.1"/>
    <property type="molecule type" value="Genomic_DNA"/>
</dbReference>